<keyword evidence="2" id="KW-1185">Reference proteome</keyword>
<reference evidence="1" key="2">
    <citation type="submission" date="2025-08" db="UniProtKB">
        <authorList>
            <consortium name="Ensembl"/>
        </authorList>
    </citation>
    <scope>IDENTIFICATION</scope>
</reference>
<accession>H2YK06</accession>
<proteinExistence type="predicted"/>
<reference evidence="2" key="1">
    <citation type="submission" date="2003-08" db="EMBL/GenBank/DDBJ databases">
        <authorList>
            <person name="Birren B."/>
            <person name="Nusbaum C."/>
            <person name="Abebe A."/>
            <person name="Abouelleil A."/>
            <person name="Adekoya E."/>
            <person name="Ait-zahra M."/>
            <person name="Allen N."/>
            <person name="Allen T."/>
            <person name="An P."/>
            <person name="Anderson M."/>
            <person name="Anderson S."/>
            <person name="Arachchi H."/>
            <person name="Armbruster J."/>
            <person name="Bachantsang P."/>
            <person name="Baldwin J."/>
            <person name="Barry A."/>
            <person name="Bayul T."/>
            <person name="Blitshsteyn B."/>
            <person name="Bloom T."/>
            <person name="Blye J."/>
            <person name="Boguslavskiy L."/>
            <person name="Borowsky M."/>
            <person name="Boukhgalter B."/>
            <person name="Brunache A."/>
            <person name="Butler J."/>
            <person name="Calixte N."/>
            <person name="Calvo S."/>
            <person name="Camarata J."/>
            <person name="Campo K."/>
            <person name="Chang J."/>
            <person name="Cheshatsang Y."/>
            <person name="Citroen M."/>
            <person name="Collymore A."/>
            <person name="Considine T."/>
            <person name="Cook A."/>
            <person name="Cooke P."/>
            <person name="Corum B."/>
            <person name="Cuomo C."/>
            <person name="David R."/>
            <person name="Dawoe T."/>
            <person name="Degray S."/>
            <person name="Dodge S."/>
            <person name="Dooley K."/>
            <person name="Dorje P."/>
            <person name="Dorjee K."/>
            <person name="Dorris L."/>
            <person name="Duffey N."/>
            <person name="Dupes A."/>
            <person name="Elkins T."/>
            <person name="Engels R."/>
            <person name="Erickson J."/>
            <person name="Farina A."/>
            <person name="Faro S."/>
            <person name="Ferreira P."/>
            <person name="Fischer H."/>
            <person name="Fitzgerald M."/>
            <person name="Foley K."/>
            <person name="Gage D."/>
            <person name="Galagan J."/>
            <person name="Gearin G."/>
            <person name="Gnerre S."/>
            <person name="Gnirke A."/>
            <person name="Goyette A."/>
            <person name="Graham J."/>
            <person name="Grandbois E."/>
            <person name="Gyaltsen K."/>
            <person name="Hafez N."/>
            <person name="Hagopian D."/>
            <person name="Hagos B."/>
            <person name="Hall J."/>
            <person name="Hatcher B."/>
            <person name="Heller A."/>
            <person name="Higgins H."/>
            <person name="Honan T."/>
            <person name="Horn A."/>
            <person name="Houde N."/>
            <person name="Hughes L."/>
            <person name="Hulme W."/>
            <person name="Husby E."/>
            <person name="Iliev I."/>
            <person name="Jaffe D."/>
            <person name="Jones C."/>
            <person name="Kamal M."/>
            <person name="Kamat A."/>
            <person name="Kamvysselis M."/>
            <person name="Karlsson E."/>
            <person name="Kells C."/>
            <person name="Kieu A."/>
            <person name="Kisner P."/>
            <person name="Kodira C."/>
            <person name="Kulbokas E."/>
            <person name="Labutti K."/>
            <person name="Lama D."/>
            <person name="Landers T."/>
            <person name="Leger J."/>
            <person name="Levine S."/>
            <person name="Lewis D."/>
            <person name="Lewis T."/>
            <person name="Lindblad-toh K."/>
            <person name="Liu X."/>
            <person name="Lokyitsang T."/>
            <person name="Lokyitsang Y."/>
            <person name="Lucien O."/>
            <person name="Lui A."/>
            <person name="Ma L.J."/>
            <person name="Mabbitt R."/>
            <person name="Macdonald J."/>
            <person name="Maclean C."/>
            <person name="Major J."/>
            <person name="Manning J."/>
            <person name="Marabella R."/>
            <person name="Maru K."/>
            <person name="Matthews C."/>
            <person name="Mauceli E."/>
            <person name="Mccarthy M."/>
            <person name="Mcdonough S."/>
            <person name="Mcghee T."/>
            <person name="Meldrim J."/>
            <person name="Meneus L."/>
            <person name="Mesirov J."/>
            <person name="Mihalev A."/>
            <person name="Mihova T."/>
            <person name="Mikkelsen T."/>
            <person name="Mlenga V."/>
            <person name="Moru K."/>
            <person name="Mozes J."/>
            <person name="Mulrain L."/>
            <person name="Munson G."/>
            <person name="Naylor J."/>
            <person name="Newes C."/>
            <person name="Nguyen C."/>
            <person name="Nguyen N."/>
            <person name="Nguyen T."/>
            <person name="Nicol R."/>
            <person name="Nielsen C."/>
            <person name="Nizzari M."/>
            <person name="Norbu C."/>
            <person name="Norbu N."/>
            <person name="O'donnell P."/>
            <person name="Okoawo O."/>
            <person name="O'leary S."/>
            <person name="Omotosho B."/>
            <person name="O'neill K."/>
            <person name="Osman S."/>
            <person name="Parker S."/>
            <person name="Perrin D."/>
            <person name="Phunkhang P."/>
            <person name="Piqani B."/>
            <person name="Purcell S."/>
            <person name="Rachupka T."/>
            <person name="Ramasamy U."/>
            <person name="Rameau R."/>
            <person name="Ray V."/>
            <person name="Raymond C."/>
            <person name="Retta R."/>
            <person name="Richardson S."/>
            <person name="Rise C."/>
            <person name="Rodriguez J."/>
            <person name="Rogers J."/>
            <person name="Rogov P."/>
            <person name="Rutman M."/>
            <person name="Schupbach R."/>
            <person name="Seaman C."/>
            <person name="Settipalli S."/>
            <person name="Sharpe T."/>
            <person name="Sheridan J."/>
            <person name="Sherpa N."/>
            <person name="Shi J."/>
            <person name="Smirnov S."/>
            <person name="Smith C."/>
            <person name="Sougnez C."/>
            <person name="Spencer B."/>
            <person name="Stalker J."/>
            <person name="Stange-thomann N."/>
            <person name="Stavropoulos S."/>
            <person name="Stetson K."/>
            <person name="Stone C."/>
            <person name="Stone S."/>
            <person name="Stubbs M."/>
            <person name="Talamas J."/>
            <person name="Tchuinga P."/>
            <person name="Tenzing P."/>
            <person name="Tesfaye S."/>
            <person name="Theodore J."/>
            <person name="Thoulutsang Y."/>
            <person name="Topham K."/>
            <person name="Towey S."/>
            <person name="Tsamla T."/>
            <person name="Tsomo N."/>
            <person name="Vallee D."/>
            <person name="Vassiliev H."/>
            <person name="Venkataraman V."/>
            <person name="Vinson J."/>
            <person name="Vo A."/>
            <person name="Wade C."/>
            <person name="Wang S."/>
            <person name="Wangchuk T."/>
            <person name="Wangdi T."/>
            <person name="Whittaker C."/>
            <person name="Wilkinson J."/>
            <person name="Wu Y."/>
            <person name="Wyman D."/>
            <person name="Yadav S."/>
            <person name="Yang S."/>
            <person name="Yang X."/>
            <person name="Yeager S."/>
            <person name="Yee E."/>
            <person name="Young G."/>
            <person name="Zainoun J."/>
            <person name="Zembeck L."/>
            <person name="Zimmer A."/>
            <person name="Zody M."/>
            <person name="Lander E."/>
        </authorList>
    </citation>
    <scope>NUCLEOTIDE SEQUENCE [LARGE SCALE GENOMIC DNA]</scope>
</reference>
<reference evidence="1" key="3">
    <citation type="submission" date="2025-09" db="UniProtKB">
        <authorList>
            <consortium name="Ensembl"/>
        </authorList>
    </citation>
    <scope>IDENTIFICATION</scope>
</reference>
<dbReference type="Ensembl" id="ENSCSAVT00000005730.1">
    <property type="protein sequence ID" value="ENSCSAVP00000005655.1"/>
    <property type="gene ID" value="ENSCSAVG00000003370.1"/>
</dbReference>
<protein>
    <submittedName>
        <fullName evidence="1">Uncharacterized protein</fullName>
    </submittedName>
</protein>
<name>H2YK06_CIOSA</name>
<dbReference type="AlphaFoldDB" id="H2YK06"/>
<evidence type="ECO:0000313" key="2">
    <source>
        <dbReference type="Proteomes" id="UP000007875"/>
    </source>
</evidence>
<evidence type="ECO:0000313" key="1">
    <source>
        <dbReference type="Ensembl" id="ENSCSAVP00000005655.1"/>
    </source>
</evidence>
<sequence length="90" mass="10359">YSSTNYIPYAKPITIKAKTKCNAENTVFVHNICKSSCQSAWIINKLGRNCRCVLTLTPPFWKCNRRAVYLAPLPRLPSLVYVDQFGRSYR</sequence>
<dbReference type="Proteomes" id="UP000007875">
    <property type="component" value="Unassembled WGS sequence"/>
</dbReference>
<organism evidence="1 2">
    <name type="scientific">Ciona savignyi</name>
    <name type="common">Pacific transparent sea squirt</name>
    <dbReference type="NCBI Taxonomy" id="51511"/>
    <lineage>
        <taxon>Eukaryota</taxon>
        <taxon>Metazoa</taxon>
        <taxon>Chordata</taxon>
        <taxon>Tunicata</taxon>
        <taxon>Ascidiacea</taxon>
        <taxon>Phlebobranchia</taxon>
        <taxon>Cionidae</taxon>
        <taxon>Ciona</taxon>
    </lineage>
</organism>
<dbReference type="HOGENOM" id="CLU_2446271_0_0_1"/>
<dbReference type="InParanoid" id="H2YK06"/>